<comment type="caution">
    <text evidence="1">The sequence shown here is derived from an EMBL/GenBank/DDBJ whole genome shotgun (WGS) entry which is preliminary data.</text>
</comment>
<sequence length="97" mass="11000">MYFKFKPEVIFTKRRDGSILSNVMTGRKIYLDAEDTRRAEILHDHCQPGPVSPGAGNLAAYLAEQGFGHLHKRNIRVESSSHLMHARQIDIKAKIGR</sequence>
<dbReference type="RefSeq" id="WP_155610609.1">
    <property type="nucleotide sequence ID" value="NZ_WNZW01000002.1"/>
</dbReference>
<dbReference type="Proteomes" id="UP000447876">
    <property type="component" value="Unassembled WGS sequence"/>
</dbReference>
<gene>
    <name evidence="1" type="ORF">GNP95_09635</name>
</gene>
<protein>
    <submittedName>
        <fullName evidence="1">Uncharacterized protein</fullName>
    </submittedName>
</protein>
<dbReference type="OrthoDB" id="9948400at2"/>
<dbReference type="EMBL" id="WNZW01000002">
    <property type="protein sequence ID" value="MUG45259.1"/>
    <property type="molecule type" value="Genomic_DNA"/>
</dbReference>
<proteinExistence type="predicted"/>
<evidence type="ECO:0000313" key="2">
    <source>
        <dbReference type="Proteomes" id="UP000447876"/>
    </source>
</evidence>
<evidence type="ECO:0000313" key="1">
    <source>
        <dbReference type="EMBL" id="MUG45259.1"/>
    </source>
</evidence>
<name>A0A7X2Z1X1_9BACL</name>
<accession>A0A7X2Z1X1</accession>
<dbReference type="AlphaFoldDB" id="A0A7X2Z1X1"/>
<organism evidence="1 2">
    <name type="scientific">Paenibacillus woosongensis</name>
    <dbReference type="NCBI Taxonomy" id="307580"/>
    <lineage>
        <taxon>Bacteria</taxon>
        <taxon>Bacillati</taxon>
        <taxon>Bacillota</taxon>
        <taxon>Bacilli</taxon>
        <taxon>Bacillales</taxon>
        <taxon>Paenibacillaceae</taxon>
        <taxon>Paenibacillus</taxon>
    </lineage>
</organism>
<reference evidence="1 2" key="1">
    <citation type="submission" date="2019-11" db="EMBL/GenBank/DDBJ databases">
        <title>Draft genome sequences of five Paenibacillus species of dairy origin.</title>
        <authorList>
            <person name="Olajide A.M."/>
            <person name="Chen S."/>
            <person name="Lapointe G."/>
        </authorList>
    </citation>
    <scope>NUCLEOTIDE SEQUENCE [LARGE SCALE GENOMIC DNA]</scope>
    <source>
        <strain evidence="1 2">12CR55</strain>
    </source>
</reference>